<organism evidence="1 2">
    <name type="scientific">Primorskyibacter flagellatus</name>
    <dbReference type="NCBI Taxonomy" id="1387277"/>
    <lineage>
        <taxon>Bacteria</taxon>
        <taxon>Pseudomonadati</taxon>
        <taxon>Pseudomonadota</taxon>
        <taxon>Alphaproteobacteria</taxon>
        <taxon>Rhodobacterales</taxon>
        <taxon>Roseobacteraceae</taxon>
        <taxon>Primorskyibacter</taxon>
    </lineage>
</organism>
<sequence length="92" mass="10260">MNDPADARFFHALKQICSQSDDVDQSCREAIDRAVETGHPRDLLSARQSMDTLDAALKDRLLRQAHLIMATDISAIWDALPMAADPSKQRPN</sequence>
<protein>
    <submittedName>
        <fullName evidence="1">Uncharacterized protein</fullName>
    </submittedName>
</protein>
<evidence type="ECO:0000313" key="1">
    <source>
        <dbReference type="EMBL" id="SMC94885.1"/>
    </source>
</evidence>
<name>A0A1W2DBN6_9RHOB</name>
<keyword evidence="2" id="KW-1185">Reference proteome</keyword>
<dbReference type="EMBL" id="FWYD01000012">
    <property type="protein sequence ID" value="SMC94885.1"/>
    <property type="molecule type" value="Genomic_DNA"/>
</dbReference>
<gene>
    <name evidence="1" type="ORF">SAMN06295998_11292</name>
</gene>
<evidence type="ECO:0000313" key="2">
    <source>
        <dbReference type="Proteomes" id="UP000192330"/>
    </source>
</evidence>
<reference evidence="1 2" key="1">
    <citation type="submission" date="2017-04" db="EMBL/GenBank/DDBJ databases">
        <authorList>
            <person name="Afonso C.L."/>
            <person name="Miller P.J."/>
            <person name="Scott M.A."/>
            <person name="Spackman E."/>
            <person name="Goraichik I."/>
            <person name="Dimitrov K.M."/>
            <person name="Suarez D.L."/>
            <person name="Swayne D.E."/>
        </authorList>
    </citation>
    <scope>NUCLEOTIDE SEQUENCE [LARGE SCALE GENOMIC DNA]</scope>
    <source>
        <strain evidence="1 2">CGMCC 1.12644</strain>
    </source>
</reference>
<accession>A0A1W2DBN6</accession>
<proteinExistence type="predicted"/>
<dbReference type="Proteomes" id="UP000192330">
    <property type="component" value="Unassembled WGS sequence"/>
</dbReference>
<dbReference type="RefSeq" id="WP_084353660.1">
    <property type="nucleotide sequence ID" value="NZ_FWYD01000012.1"/>
</dbReference>
<dbReference type="AlphaFoldDB" id="A0A1W2DBN6"/>
<dbReference type="OrthoDB" id="7876886at2"/>
<dbReference type="STRING" id="1387277.SAMN06295998_11292"/>